<dbReference type="KEGG" id="tva:4735308"/>
<keyword evidence="3" id="KW-0645">Protease</keyword>
<keyword evidence="9" id="KW-1185">Reference proteome</keyword>
<sequence>MLSALICHFNFVCQHDLLFKKLNISDGPRRESLGDSETFDVSDKWRPIRIKFSYDFMDGKKEYPLRCDRVGQVLDSGFRCEKENVLTDAQRNALKQTIDNVIKFLQNTIKVKSLPFSY</sequence>
<evidence type="ECO:0000313" key="8">
    <source>
        <dbReference type="EMBL" id="EAX77891.1"/>
    </source>
</evidence>
<dbReference type="Proteomes" id="UP000001542">
    <property type="component" value="Unassembled WGS sequence"/>
</dbReference>
<dbReference type="OrthoDB" id="527990at2759"/>
<evidence type="ECO:0000256" key="5">
    <source>
        <dbReference type="ARBA" id="ARBA00022801"/>
    </source>
</evidence>
<keyword evidence="5" id="KW-0378">Hydrolase</keyword>
<evidence type="ECO:0000256" key="3">
    <source>
        <dbReference type="ARBA" id="ARBA00022670"/>
    </source>
</evidence>
<dbReference type="AlphaFoldDB" id="A2GY77"/>
<keyword evidence="4" id="KW-0479">Metal-binding</keyword>
<keyword evidence="6" id="KW-0862">Zinc</keyword>
<accession>A2GY77</accession>
<comment type="cofactor">
    <cofactor evidence="1">
        <name>Zn(2+)</name>
        <dbReference type="ChEBI" id="CHEBI:29105"/>
    </cofactor>
</comment>
<name>A2GY77_TRIV3</name>
<comment type="similarity">
    <text evidence="2">Belongs to the peptidase M8 family.</text>
</comment>
<evidence type="ECO:0000256" key="1">
    <source>
        <dbReference type="ARBA" id="ARBA00001947"/>
    </source>
</evidence>
<organism evidence="8 9">
    <name type="scientific">Trichomonas vaginalis (strain ATCC PRA-98 / G3)</name>
    <dbReference type="NCBI Taxonomy" id="412133"/>
    <lineage>
        <taxon>Eukaryota</taxon>
        <taxon>Metamonada</taxon>
        <taxon>Parabasalia</taxon>
        <taxon>Trichomonadida</taxon>
        <taxon>Trichomonadidae</taxon>
        <taxon>Trichomonas</taxon>
    </lineage>
</organism>
<dbReference type="VEuPathDB" id="TrichDB:TVAGG3_0445930"/>
<dbReference type="GO" id="GO:0004222">
    <property type="term" value="F:metalloendopeptidase activity"/>
    <property type="evidence" value="ECO:0007669"/>
    <property type="project" value="InterPro"/>
</dbReference>
<keyword evidence="7" id="KW-0482">Metalloprotease</keyword>
<dbReference type="GO" id="GO:0007155">
    <property type="term" value="P:cell adhesion"/>
    <property type="evidence" value="ECO:0007669"/>
    <property type="project" value="InterPro"/>
</dbReference>
<dbReference type="VEuPathDB" id="TrichDB:TVAG_177750"/>
<dbReference type="Gene3D" id="3.10.170.20">
    <property type="match status" value="1"/>
</dbReference>
<proteinExistence type="inferred from homology"/>
<evidence type="ECO:0000256" key="4">
    <source>
        <dbReference type="ARBA" id="ARBA00022723"/>
    </source>
</evidence>
<dbReference type="Pfam" id="PF01457">
    <property type="entry name" value="Peptidase_M8"/>
    <property type="match status" value="1"/>
</dbReference>
<dbReference type="InParanoid" id="A2GY77"/>
<dbReference type="SMR" id="A2GY77"/>
<evidence type="ECO:0000256" key="2">
    <source>
        <dbReference type="ARBA" id="ARBA00005860"/>
    </source>
</evidence>
<protein>
    <submittedName>
        <fullName evidence="8">Uncharacterized protein</fullName>
    </submittedName>
</protein>
<evidence type="ECO:0000256" key="6">
    <source>
        <dbReference type="ARBA" id="ARBA00022833"/>
    </source>
</evidence>
<dbReference type="EMBL" id="DS122336">
    <property type="protein sequence ID" value="EAX77891.1"/>
    <property type="molecule type" value="Genomic_DNA"/>
</dbReference>
<gene>
    <name evidence="8" type="ORF">TVAG_177750</name>
</gene>
<reference evidence="8" key="2">
    <citation type="journal article" date="2007" name="Science">
        <title>Draft genome sequence of the sexually transmitted pathogen Trichomonas vaginalis.</title>
        <authorList>
            <person name="Carlton J.M."/>
            <person name="Hirt R.P."/>
            <person name="Silva J.C."/>
            <person name="Delcher A.L."/>
            <person name="Schatz M."/>
            <person name="Zhao Q."/>
            <person name="Wortman J.R."/>
            <person name="Bidwell S.L."/>
            <person name="Alsmark U.C.M."/>
            <person name="Besteiro S."/>
            <person name="Sicheritz-Ponten T."/>
            <person name="Noel C.J."/>
            <person name="Dacks J.B."/>
            <person name="Foster P.G."/>
            <person name="Simillion C."/>
            <person name="Van de Peer Y."/>
            <person name="Miranda-Saavedra D."/>
            <person name="Barton G.J."/>
            <person name="Westrop G.D."/>
            <person name="Mueller S."/>
            <person name="Dessi D."/>
            <person name="Fiori P.L."/>
            <person name="Ren Q."/>
            <person name="Paulsen I."/>
            <person name="Zhang H."/>
            <person name="Bastida-Corcuera F.D."/>
            <person name="Simoes-Barbosa A."/>
            <person name="Brown M.T."/>
            <person name="Hayes R.D."/>
            <person name="Mukherjee M."/>
            <person name="Okumura C.Y."/>
            <person name="Schneider R."/>
            <person name="Smith A.J."/>
            <person name="Vanacova S."/>
            <person name="Villalvazo M."/>
            <person name="Haas B.J."/>
            <person name="Pertea M."/>
            <person name="Feldblyum T.V."/>
            <person name="Utterback T.R."/>
            <person name="Shu C.L."/>
            <person name="Osoegawa K."/>
            <person name="de Jong P.J."/>
            <person name="Hrdy I."/>
            <person name="Horvathova L."/>
            <person name="Zubacova Z."/>
            <person name="Dolezal P."/>
            <person name="Malik S.B."/>
            <person name="Logsdon J.M. Jr."/>
            <person name="Henze K."/>
            <person name="Gupta A."/>
            <person name="Wang C.C."/>
            <person name="Dunne R.L."/>
            <person name="Upcroft J.A."/>
            <person name="Upcroft P."/>
            <person name="White O."/>
            <person name="Salzberg S.L."/>
            <person name="Tang P."/>
            <person name="Chiu C.-H."/>
            <person name="Lee Y.-S."/>
            <person name="Embley T.M."/>
            <person name="Coombs G.H."/>
            <person name="Mottram J.C."/>
            <person name="Tachezy J."/>
            <person name="Fraser-Liggett C.M."/>
            <person name="Johnson P.J."/>
        </authorList>
    </citation>
    <scope>NUCLEOTIDE SEQUENCE [LARGE SCALE GENOMIC DNA]</scope>
    <source>
        <strain evidence="8">G3</strain>
    </source>
</reference>
<dbReference type="GO" id="GO:0006508">
    <property type="term" value="P:proteolysis"/>
    <property type="evidence" value="ECO:0007669"/>
    <property type="project" value="UniProtKB-KW"/>
</dbReference>
<evidence type="ECO:0000256" key="7">
    <source>
        <dbReference type="ARBA" id="ARBA00023049"/>
    </source>
</evidence>
<reference evidence="8" key="1">
    <citation type="submission" date="2006-10" db="EMBL/GenBank/DDBJ databases">
        <authorList>
            <person name="Amadeo P."/>
            <person name="Zhao Q."/>
            <person name="Wortman J."/>
            <person name="Fraser-Liggett C."/>
            <person name="Carlton J."/>
        </authorList>
    </citation>
    <scope>NUCLEOTIDE SEQUENCE</scope>
    <source>
        <strain evidence="8">G3</strain>
    </source>
</reference>
<dbReference type="GO" id="GO:0046872">
    <property type="term" value="F:metal ion binding"/>
    <property type="evidence" value="ECO:0007669"/>
    <property type="project" value="UniProtKB-KW"/>
</dbReference>
<dbReference type="GO" id="GO:0016020">
    <property type="term" value="C:membrane"/>
    <property type="evidence" value="ECO:0007669"/>
    <property type="project" value="InterPro"/>
</dbReference>
<evidence type="ECO:0000313" key="9">
    <source>
        <dbReference type="Proteomes" id="UP000001542"/>
    </source>
</evidence>
<dbReference type="InterPro" id="IPR001577">
    <property type="entry name" value="Peptidase_M8"/>
</dbReference>